<dbReference type="EMBL" id="CP031229">
    <property type="protein sequence ID" value="AXH96630.1"/>
    <property type="molecule type" value="Genomic_DNA"/>
</dbReference>
<sequence>MELVVVDMVASCGDLEPGPVGARHQRDEAATPRRYADPRTPSGRGGMNAGGQPGSRLYHSERCIGTKRGRTEAILAFGRVGCVKMIPD</sequence>
<dbReference type="AlphaFoldDB" id="A0A345NNM2"/>
<feature type="region of interest" description="Disordered" evidence="1">
    <location>
        <begin position="15"/>
        <end position="58"/>
    </location>
</feature>
<feature type="compositionally biased region" description="Gly residues" evidence="1">
    <location>
        <begin position="43"/>
        <end position="53"/>
    </location>
</feature>
<gene>
    <name evidence="2" type="ORF">DV701_11295</name>
</gene>
<feature type="compositionally biased region" description="Basic and acidic residues" evidence="1">
    <location>
        <begin position="24"/>
        <end position="37"/>
    </location>
</feature>
<reference evidence="2 3" key="1">
    <citation type="submission" date="2018-07" db="EMBL/GenBank/DDBJ databases">
        <title>Complete genome sequencing of Ornithinimicrobium sp. AMA3305.</title>
        <authorList>
            <person name="Bae J.-W."/>
        </authorList>
    </citation>
    <scope>NUCLEOTIDE SEQUENCE [LARGE SCALE GENOMIC DNA]</scope>
    <source>
        <strain evidence="2 3">AMA3305</strain>
    </source>
</reference>
<accession>A0A345NNM2</accession>
<name>A0A345NNM2_9MICO</name>
<proteinExistence type="predicted"/>
<dbReference type="Proteomes" id="UP000253790">
    <property type="component" value="Chromosome"/>
</dbReference>
<organism evidence="2 3">
    <name type="scientific">Ornithinimicrobium avium</name>
    <dbReference type="NCBI Taxonomy" id="2283195"/>
    <lineage>
        <taxon>Bacteria</taxon>
        <taxon>Bacillati</taxon>
        <taxon>Actinomycetota</taxon>
        <taxon>Actinomycetes</taxon>
        <taxon>Micrococcales</taxon>
        <taxon>Ornithinimicrobiaceae</taxon>
        <taxon>Ornithinimicrobium</taxon>
    </lineage>
</organism>
<evidence type="ECO:0000313" key="2">
    <source>
        <dbReference type="EMBL" id="AXH96630.1"/>
    </source>
</evidence>
<protein>
    <submittedName>
        <fullName evidence="2">Uncharacterized protein</fullName>
    </submittedName>
</protein>
<dbReference type="KEGG" id="orn:DV701_11295"/>
<evidence type="ECO:0000313" key="3">
    <source>
        <dbReference type="Proteomes" id="UP000253790"/>
    </source>
</evidence>
<evidence type="ECO:0000256" key="1">
    <source>
        <dbReference type="SAM" id="MobiDB-lite"/>
    </source>
</evidence>
<keyword evidence="3" id="KW-1185">Reference proteome</keyword>